<keyword evidence="2" id="KW-1185">Reference proteome</keyword>
<gene>
    <name evidence="1" type="ORF">QAD02_011389</name>
</gene>
<evidence type="ECO:0000313" key="2">
    <source>
        <dbReference type="Proteomes" id="UP001239111"/>
    </source>
</evidence>
<name>A0ACC2NXL7_9HYME</name>
<dbReference type="EMBL" id="CM056742">
    <property type="protein sequence ID" value="KAJ8675603.1"/>
    <property type="molecule type" value="Genomic_DNA"/>
</dbReference>
<dbReference type="Proteomes" id="UP001239111">
    <property type="component" value="Chromosome 2"/>
</dbReference>
<organism evidence="1 2">
    <name type="scientific">Eretmocerus hayati</name>
    <dbReference type="NCBI Taxonomy" id="131215"/>
    <lineage>
        <taxon>Eukaryota</taxon>
        <taxon>Metazoa</taxon>
        <taxon>Ecdysozoa</taxon>
        <taxon>Arthropoda</taxon>
        <taxon>Hexapoda</taxon>
        <taxon>Insecta</taxon>
        <taxon>Pterygota</taxon>
        <taxon>Neoptera</taxon>
        <taxon>Endopterygota</taxon>
        <taxon>Hymenoptera</taxon>
        <taxon>Apocrita</taxon>
        <taxon>Proctotrupomorpha</taxon>
        <taxon>Chalcidoidea</taxon>
        <taxon>Aphelinidae</taxon>
        <taxon>Aphelininae</taxon>
        <taxon>Eretmocerus</taxon>
    </lineage>
</organism>
<evidence type="ECO:0000313" key="1">
    <source>
        <dbReference type="EMBL" id="KAJ8675603.1"/>
    </source>
</evidence>
<comment type="caution">
    <text evidence="1">The sequence shown here is derived from an EMBL/GenBank/DDBJ whole genome shotgun (WGS) entry which is preliminary data.</text>
</comment>
<sequence>MGSESAATSNSNIYSKMKNLMELNHKLTMGLMTLHEDLIVNADEEKRNRANTVLLEDFGCLEKEMAYAVIRLESLRMQLNNATPVISEVISEVISTSSDNNPPSTSTENLLEPSVEERKGCGGICCTEDLSVEERKGCGGICCTEDLKTSAGLKLFCGENMRASEWANHVNQVVKGEKWNPRHTYVLAFKAMRGKARKVALRLMEKRILYIPLGRGEPDSYPDGSIETTAYWERKLTDDQVINQSLTTLDHAVNSQLPKSHNQNWDVLREILLCSQDTWVLSRSDVPFIGFEALVKLEKLD</sequence>
<reference evidence="1" key="1">
    <citation type="submission" date="2023-04" db="EMBL/GenBank/DDBJ databases">
        <title>A chromosome-level genome assembly of the parasitoid wasp Eretmocerus hayati.</title>
        <authorList>
            <person name="Zhong Y."/>
            <person name="Liu S."/>
            <person name="Liu Y."/>
        </authorList>
    </citation>
    <scope>NUCLEOTIDE SEQUENCE</scope>
    <source>
        <strain evidence="1">ZJU_SS_LIU_2023</strain>
    </source>
</reference>
<protein>
    <submittedName>
        <fullName evidence="1">Uncharacterized protein</fullName>
    </submittedName>
</protein>
<accession>A0ACC2NXL7</accession>
<proteinExistence type="predicted"/>